<dbReference type="CDD" id="cd06171">
    <property type="entry name" value="Sigma70_r4"/>
    <property type="match status" value="1"/>
</dbReference>
<protein>
    <submittedName>
        <fullName evidence="7">RNA polymerase sigma factor</fullName>
    </submittedName>
</protein>
<dbReference type="GO" id="GO:0016987">
    <property type="term" value="F:sigma factor activity"/>
    <property type="evidence" value="ECO:0007669"/>
    <property type="project" value="UniProtKB-KW"/>
</dbReference>
<dbReference type="Pfam" id="PF04542">
    <property type="entry name" value="Sigma70_r2"/>
    <property type="match status" value="1"/>
</dbReference>
<name>A0A6H1PBB6_PRIMG</name>
<dbReference type="Pfam" id="PF08281">
    <property type="entry name" value="Sigma70_r4_2"/>
    <property type="match status" value="1"/>
</dbReference>
<dbReference type="AlphaFoldDB" id="A0A6H1PBB6"/>
<dbReference type="InterPro" id="IPR007627">
    <property type="entry name" value="RNA_pol_sigma70_r2"/>
</dbReference>
<keyword evidence="4" id="KW-0804">Transcription</keyword>
<feature type="domain" description="RNA polymerase sigma factor 70 region 4 type 2" evidence="6">
    <location>
        <begin position="109"/>
        <end position="160"/>
    </location>
</feature>
<organism evidence="7 8">
    <name type="scientific">Priestia megaterium</name>
    <name type="common">Bacillus megaterium</name>
    <dbReference type="NCBI Taxonomy" id="1404"/>
    <lineage>
        <taxon>Bacteria</taxon>
        <taxon>Bacillati</taxon>
        <taxon>Bacillota</taxon>
        <taxon>Bacilli</taxon>
        <taxon>Bacillales</taxon>
        <taxon>Bacillaceae</taxon>
        <taxon>Priestia</taxon>
    </lineage>
</organism>
<evidence type="ECO:0000313" key="7">
    <source>
        <dbReference type="EMBL" id="QIZ10828.1"/>
    </source>
</evidence>
<dbReference type="Proteomes" id="UP000501868">
    <property type="component" value="Chromosome"/>
</dbReference>
<comment type="similarity">
    <text evidence="1">Belongs to the sigma-70 factor family. ECF subfamily.</text>
</comment>
<sequence>MSGDRNKAIVDWYEEYNESIFKFIFMMVQDYQLAEDLRHETFIKAFVNYHSFKEESSPKTWLYRIAYNVTVDSIRKRKPFILLKEAFQLQKDTSKLPHEFLQLKEDSYELYHALSSLKESYRKVVILRKIKEFSIQETALILGWSESKVKSTLFRAIQALEKQMLKEGHFNEKTV</sequence>
<dbReference type="InterPro" id="IPR013249">
    <property type="entry name" value="RNA_pol_sigma70_r4_t2"/>
</dbReference>
<dbReference type="InterPro" id="IPR039425">
    <property type="entry name" value="RNA_pol_sigma-70-like"/>
</dbReference>
<feature type="domain" description="RNA polymerase sigma-70 region 2" evidence="5">
    <location>
        <begin position="13"/>
        <end position="78"/>
    </location>
</feature>
<dbReference type="NCBIfam" id="TIGR02937">
    <property type="entry name" value="sigma70-ECF"/>
    <property type="match status" value="1"/>
</dbReference>
<evidence type="ECO:0000256" key="3">
    <source>
        <dbReference type="ARBA" id="ARBA00023082"/>
    </source>
</evidence>
<evidence type="ECO:0000259" key="6">
    <source>
        <dbReference type="Pfam" id="PF08281"/>
    </source>
</evidence>
<dbReference type="InterPro" id="IPR014284">
    <property type="entry name" value="RNA_pol_sigma-70_dom"/>
</dbReference>
<dbReference type="PANTHER" id="PTHR43133:SF60">
    <property type="entry name" value="RNA POLYMERASE SIGMA FACTOR SIGV"/>
    <property type="match status" value="1"/>
</dbReference>
<dbReference type="GO" id="GO:0006352">
    <property type="term" value="P:DNA-templated transcription initiation"/>
    <property type="evidence" value="ECO:0007669"/>
    <property type="project" value="InterPro"/>
</dbReference>
<proteinExistence type="inferred from homology"/>
<evidence type="ECO:0000256" key="2">
    <source>
        <dbReference type="ARBA" id="ARBA00023015"/>
    </source>
</evidence>
<dbReference type="GO" id="GO:0003677">
    <property type="term" value="F:DNA binding"/>
    <property type="evidence" value="ECO:0007669"/>
    <property type="project" value="InterPro"/>
</dbReference>
<dbReference type="PANTHER" id="PTHR43133">
    <property type="entry name" value="RNA POLYMERASE ECF-TYPE SIGMA FACTO"/>
    <property type="match status" value="1"/>
</dbReference>
<dbReference type="SUPFAM" id="SSF88946">
    <property type="entry name" value="Sigma2 domain of RNA polymerase sigma factors"/>
    <property type="match status" value="1"/>
</dbReference>
<dbReference type="InterPro" id="IPR013325">
    <property type="entry name" value="RNA_pol_sigma_r2"/>
</dbReference>
<dbReference type="SUPFAM" id="SSF88659">
    <property type="entry name" value="Sigma3 and sigma4 domains of RNA polymerase sigma factors"/>
    <property type="match status" value="1"/>
</dbReference>
<evidence type="ECO:0000259" key="5">
    <source>
        <dbReference type="Pfam" id="PF04542"/>
    </source>
</evidence>
<dbReference type="Gene3D" id="1.10.10.10">
    <property type="entry name" value="Winged helix-like DNA-binding domain superfamily/Winged helix DNA-binding domain"/>
    <property type="match status" value="1"/>
</dbReference>
<evidence type="ECO:0000313" key="8">
    <source>
        <dbReference type="Proteomes" id="UP000501868"/>
    </source>
</evidence>
<gene>
    <name evidence="7" type="ORF">HFZ78_07355</name>
</gene>
<dbReference type="EMBL" id="CP051128">
    <property type="protein sequence ID" value="QIZ10828.1"/>
    <property type="molecule type" value="Genomic_DNA"/>
</dbReference>
<dbReference type="InterPro" id="IPR013324">
    <property type="entry name" value="RNA_pol_sigma_r3/r4-like"/>
</dbReference>
<keyword evidence="2" id="KW-0805">Transcription regulation</keyword>
<dbReference type="Gene3D" id="1.10.1740.10">
    <property type="match status" value="1"/>
</dbReference>
<evidence type="ECO:0000256" key="4">
    <source>
        <dbReference type="ARBA" id="ARBA00023163"/>
    </source>
</evidence>
<accession>A0A6H1PBB6</accession>
<reference evidence="7 8" key="2">
    <citation type="submission" date="2020-04" db="EMBL/GenBank/DDBJ databases">
        <authorList>
            <person name="Fomenkov A."/>
            <person name="Anton B.P."/>
            <person name="Roberts R.J."/>
        </authorList>
    </citation>
    <scope>NUCLEOTIDE SEQUENCE [LARGE SCALE GENOMIC DNA]</scope>
    <source>
        <strain evidence="7 8">S2</strain>
    </source>
</reference>
<keyword evidence="3" id="KW-0731">Sigma factor</keyword>
<reference evidence="7 8" key="1">
    <citation type="submission" date="2020-04" db="EMBL/GenBank/DDBJ databases">
        <title>Genome-Wide Identification of 5-Methylcytosine Sites in Bacterial Genomes By High-Throughput Sequencing of MspJI Restriction Fragments.</title>
        <authorList>
            <person name="Wu V."/>
        </authorList>
    </citation>
    <scope>NUCLEOTIDE SEQUENCE [LARGE SCALE GENOMIC DNA]</scope>
    <source>
        <strain evidence="7 8">S2</strain>
    </source>
</reference>
<dbReference type="InterPro" id="IPR036388">
    <property type="entry name" value="WH-like_DNA-bd_sf"/>
</dbReference>
<evidence type="ECO:0000256" key="1">
    <source>
        <dbReference type="ARBA" id="ARBA00010641"/>
    </source>
</evidence>